<reference evidence="1 2" key="1">
    <citation type="submission" date="2020-08" db="EMBL/GenBank/DDBJ databases">
        <title>A Genomic Blueprint of the Chicken Gut Microbiome.</title>
        <authorList>
            <person name="Gilroy R."/>
            <person name="Ravi A."/>
            <person name="Getino M."/>
            <person name="Pursley I."/>
            <person name="Horton D.L."/>
            <person name="Alikhan N.-F."/>
            <person name="Baker D."/>
            <person name="Gharbi K."/>
            <person name="Hall N."/>
            <person name="Watson M."/>
            <person name="Adriaenssens E.M."/>
            <person name="Foster-Nyarko E."/>
            <person name="Jarju S."/>
            <person name="Secka A."/>
            <person name="Antonio M."/>
            <person name="Oren A."/>
            <person name="Chaudhuri R."/>
            <person name="La Ragione R.M."/>
            <person name="Hildebrand F."/>
            <person name="Pallen M.J."/>
        </authorList>
    </citation>
    <scope>NUCLEOTIDE SEQUENCE [LARGE SCALE GENOMIC DNA]</scope>
    <source>
        <strain evidence="1 2">Sa1YUN3</strain>
    </source>
</reference>
<dbReference type="Gene3D" id="3.20.20.80">
    <property type="entry name" value="Glycosidases"/>
    <property type="match status" value="1"/>
</dbReference>
<sequence length="376" mass="42492">MKKIYLLYGLFLSVITSLFISCSDWTDAEREVFPEEMTSEEYYAALRAYKQTDHQIAFGWFGNWTGEGAFMKNSLAGIPDSVDIVSIWGNWSNLTEAQKKDLEFCQKTKGTRFTLCFIITSVGTQITPQEVYDTWEEKGYSSEQEAVNDFWEWPEDESDEAAVEASIRKYASAIADTITKYGYDGFDIDYEPNYGNNGNIVDDDDRMFIFVDELGKYFGPKSGTGKLLLIDGEPQSITSRPEIGHYFDYFVIQAYNASGDSNLDRRLINGGVAGPGLIQTYGEELGEERVTNMTIMTENFEAVDAAMNGGYNYTDRYGNTMKSLEGMARWQPSNGFRKGGVGTYHMEAEYGTTPEYKNLRNAIQIMNPSSHSLVKY</sequence>
<dbReference type="InterPro" id="IPR017853">
    <property type="entry name" value="GH"/>
</dbReference>
<organism evidence="1 2">
    <name type="scientific">Phocaeicola faecium</name>
    <dbReference type="NCBI Taxonomy" id="2762213"/>
    <lineage>
        <taxon>Bacteria</taxon>
        <taxon>Pseudomonadati</taxon>
        <taxon>Bacteroidota</taxon>
        <taxon>Bacteroidia</taxon>
        <taxon>Bacteroidales</taxon>
        <taxon>Bacteroidaceae</taxon>
        <taxon>Phocaeicola</taxon>
    </lineage>
</organism>
<gene>
    <name evidence="1" type="ORF">H9626_00555</name>
</gene>
<dbReference type="RefSeq" id="WP_191709236.1">
    <property type="nucleotide sequence ID" value="NZ_JACSPQ010000001.1"/>
</dbReference>
<keyword evidence="2" id="KW-1185">Reference proteome</keyword>
<accession>A0ABR8V7G3</accession>
<protein>
    <submittedName>
        <fullName evidence="1">Endoglycosidase</fullName>
    </submittedName>
</protein>
<evidence type="ECO:0000313" key="1">
    <source>
        <dbReference type="EMBL" id="MBD8000719.1"/>
    </source>
</evidence>
<evidence type="ECO:0000313" key="2">
    <source>
        <dbReference type="Proteomes" id="UP000616346"/>
    </source>
</evidence>
<dbReference type="EMBL" id="JACSPQ010000001">
    <property type="protein sequence ID" value="MBD8000719.1"/>
    <property type="molecule type" value="Genomic_DNA"/>
</dbReference>
<dbReference type="SUPFAM" id="SSF51445">
    <property type="entry name" value="(Trans)glycosidases"/>
    <property type="match status" value="1"/>
</dbReference>
<dbReference type="InterPro" id="IPR001579">
    <property type="entry name" value="Glyco_hydro_18_chit_AS"/>
</dbReference>
<dbReference type="PROSITE" id="PS01095">
    <property type="entry name" value="GH18_1"/>
    <property type="match status" value="1"/>
</dbReference>
<dbReference type="CDD" id="cd06542">
    <property type="entry name" value="GH18_EndoS-like"/>
    <property type="match status" value="1"/>
</dbReference>
<dbReference type="Pfam" id="PF16141">
    <property type="entry name" value="GH18_BT1044-like"/>
    <property type="match status" value="1"/>
</dbReference>
<dbReference type="InterPro" id="IPR032320">
    <property type="entry name" value="GH18_BT1044-like"/>
</dbReference>
<dbReference type="PROSITE" id="PS51257">
    <property type="entry name" value="PROKAR_LIPOPROTEIN"/>
    <property type="match status" value="1"/>
</dbReference>
<name>A0ABR8V7G3_9BACT</name>
<dbReference type="Proteomes" id="UP000616346">
    <property type="component" value="Unassembled WGS sequence"/>
</dbReference>
<comment type="caution">
    <text evidence="1">The sequence shown here is derived from an EMBL/GenBank/DDBJ whole genome shotgun (WGS) entry which is preliminary data.</text>
</comment>
<proteinExistence type="predicted"/>